<evidence type="ECO:0000259" key="12">
    <source>
        <dbReference type="Pfam" id="PF13954"/>
    </source>
</evidence>
<dbReference type="AlphaFoldDB" id="A0A921T7Z1"/>
<comment type="caution">
    <text evidence="13">The sequence shown here is derived from an EMBL/GenBank/DDBJ whole genome shotgun (WGS) entry which is preliminary data.</text>
</comment>
<dbReference type="Gene3D" id="2.60.40.2610">
    <property type="entry name" value="Outer membrane usher protein FimD, plug domain"/>
    <property type="match status" value="1"/>
</dbReference>
<evidence type="ECO:0000313" key="14">
    <source>
        <dbReference type="Proteomes" id="UP000752172"/>
    </source>
</evidence>
<keyword evidence="3 10" id="KW-0813">Transport</keyword>
<dbReference type="InterPro" id="IPR025885">
    <property type="entry name" value="PapC_N"/>
</dbReference>
<comment type="similarity">
    <text evidence="2 10">Belongs to the fimbrial export usher family.</text>
</comment>
<sequence>MNDPAISEELCVLECWEEMTMKKYHRNRTMTQNKSDHFRIFTPTRLAMSIVTALFIGMVLRPASTMAQDYFDPQALELNTLDQDAIDLERFSSQGGQLPGTYRVDIYLNDTRITQRDVNFVEVDGALQPEVTPQQLQEMGVKLDAFPTLEQLPASQSISRLNDYIPDASSRFTFAQQRVDISIPQAALTSEARGYVDPRSWDQGLTAGLLNYSFTGANTARDNHSGTDDSYYLNLRSGVNFGEWRLRNYSAYNESNGDSNWENVNTYAQRDIQSLKGQLTLGDSSTPGDVFNSVQYRGAQLASDDNMFPDSLKGFAPVVRGIAQSNAQITVRQNGYIIYQTYVPPGAFTITDLYPTSSSGDMEVIIREADGTERRSVQPFSAVPVMLREGRLKYSATLGEYRSTADQSSKPVFAQGTLIYGLPYAITLYGGLLGSADYAATSLGVGHGFGDWGSISVDVTQAKTQLRNGSRDSGQSYRFQYSKDIATTGTSFTLAGYRYSTSGYYDFQEANEIDPDNFNNWRGTYNKRSKAQVNISQSLGDYGNFYVNGYQQDFWGHKGYERTVSAGYNTSYNGVTYGLDYSFTQAPVYEGRDSKDQQLSFYIQVPLDEVMPNSWARYNVNTSKQGNTVQDVSLSGTALADNNLSYNVQQGYATQGAGASGSADANYKGTYGEAKAGFNYDRTSQQVNYGVEGGVVVHPYGVTFSQQQGETMALVRAPGASDVKVQNNTGVSTDWRGYAVVPYISTYRKNRIALDSQTLPDDIDLQTNTKTVIPTKGAIVLADFQTRVGSRVLLTLTYLGKPVPFGASATVVENTTTSPNTGIVGLEGELYLSGVPEKGELQVQWGEDAIQQCKVNFNLPVAPPDTITTVRILKGACT</sequence>
<dbReference type="FunFam" id="2.60.40.3110:FF:000001">
    <property type="entry name" value="Putative fimbrial outer membrane usher"/>
    <property type="match status" value="1"/>
</dbReference>
<evidence type="ECO:0000256" key="8">
    <source>
        <dbReference type="ARBA" id="ARBA00023136"/>
    </source>
</evidence>
<feature type="domain" description="PapC-like C-terminal" evidence="11">
    <location>
        <begin position="793"/>
        <end position="860"/>
    </location>
</feature>
<dbReference type="Gene3D" id="3.10.20.410">
    <property type="match status" value="1"/>
</dbReference>
<keyword evidence="8 10" id="KW-0472">Membrane</keyword>
<accession>A0A921T7Z1</accession>
<dbReference type="InterPro" id="IPR043142">
    <property type="entry name" value="PapC-like_C_sf"/>
</dbReference>
<dbReference type="SUPFAM" id="SSF141729">
    <property type="entry name" value="FimD N-terminal domain-like"/>
    <property type="match status" value="1"/>
</dbReference>
<evidence type="ECO:0000259" key="11">
    <source>
        <dbReference type="Pfam" id="PF13953"/>
    </source>
</evidence>
<dbReference type="PANTHER" id="PTHR30451:SF21">
    <property type="entry name" value="FIMBRIAL USHER DOMAIN-CONTAINING PROTEIN YDET-RELATED"/>
    <property type="match status" value="1"/>
</dbReference>
<keyword evidence="9 10" id="KW-0998">Cell outer membrane</keyword>
<evidence type="ECO:0000256" key="5">
    <source>
        <dbReference type="ARBA" id="ARBA00022558"/>
    </source>
</evidence>
<dbReference type="Pfam" id="PF00577">
    <property type="entry name" value="Usher"/>
    <property type="match status" value="1"/>
</dbReference>
<dbReference type="RefSeq" id="WP_278917133.1">
    <property type="nucleotide sequence ID" value="NZ_DYTS01000214.1"/>
</dbReference>
<protein>
    <submittedName>
        <fullName evidence="13">Fimbrial biogenesis outer membrane usher protein</fullName>
    </submittedName>
</protein>
<dbReference type="InterPro" id="IPR042186">
    <property type="entry name" value="FimD_plug_dom"/>
</dbReference>
<name>A0A921T7Z1_9PSED</name>
<gene>
    <name evidence="13" type="ORF">K8W20_11765</name>
</gene>
<dbReference type="GO" id="GO:0009297">
    <property type="term" value="P:pilus assembly"/>
    <property type="evidence" value="ECO:0007669"/>
    <property type="project" value="InterPro"/>
</dbReference>
<dbReference type="InterPro" id="IPR025949">
    <property type="entry name" value="PapC-like_C"/>
</dbReference>
<keyword evidence="6 10" id="KW-0812">Transmembrane</keyword>
<dbReference type="EMBL" id="DYTS01000214">
    <property type="protein sequence ID" value="HJH19379.1"/>
    <property type="molecule type" value="Genomic_DNA"/>
</dbReference>
<dbReference type="InterPro" id="IPR037224">
    <property type="entry name" value="PapC_N_sf"/>
</dbReference>
<evidence type="ECO:0000256" key="7">
    <source>
        <dbReference type="ARBA" id="ARBA00022729"/>
    </source>
</evidence>
<dbReference type="InterPro" id="IPR018030">
    <property type="entry name" value="Fimbrial_membr_usher_CS"/>
</dbReference>
<feature type="domain" description="PapC N-terminal" evidence="12">
    <location>
        <begin position="70"/>
        <end position="215"/>
    </location>
</feature>
<comment type="subcellular location">
    <subcellularLocation>
        <location evidence="1 10">Cell outer membrane</location>
        <topology evidence="1 10">Multi-pass membrane protein</topology>
    </subcellularLocation>
</comment>
<keyword evidence="7" id="KW-0732">Signal</keyword>
<reference evidence="13" key="2">
    <citation type="submission" date="2021-09" db="EMBL/GenBank/DDBJ databases">
        <authorList>
            <person name="Gilroy R."/>
        </authorList>
    </citation>
    <scope>NUCLEOTIDE SEQUENCE</scope>
    <source>
        <strain evidence="13">ChiSjej2B20-17149</strain>
    </source>
</reference>
<keyword evidence="5 10" id="KW-1029">Fimbrium biogenesis</keyword>
<dbReference type="Pfam" id="PF13953">
    <property type="entry name" value="PapC_C"/>
    <property type="match status" value="1"/>
</dbReference>
<proteinExistence type="inferred from homology"/>
<dbReference type="Gene3D" id="2.60.40.2070">
    <property type="match status" value="1"/>
</dbReference>
<evidence type="ECO:0000256" key="1">
    <source>
        <dbReference type="ARBA" id="ARBA00004571"/>
    </source>
</evidence>
<evidence type="ECO:0000256" key="3">
    <source>
        <dbReference type="ARBA" id="ARBA00022448"/>
    </source>
</evidence>
<evidence type="ECO:0000313" key="13">
    <source>
        <dbReference type="EMBL" id="HJH19379.1"/>
    </source>
</evidence>
<dbReference type="Gene3D" id="2.60.40.3110">
    <property type="match status" value="1"/>
</dbReference>
<organism evidence="13 14">
    <name type="scientific">Pseudomonas lactis</name>
    <dbReference type="NCBI Taxonomy" id="1615674"/>
    <lineage>
        <taxon>Bacteria</taxon>
        <taxon>Pseudomonadati</taxon>
        <taxon>Pseudomonadota</taxon>
        <taxon>Gammaproteobacteria</taxon>
        <taxon>Pseudomonadales</taxon>
        <taxon>Pseudomonadaceae</taxon>
        <taxon>Pseudomonas</taxon>
    </lineage>
</organism>
<dbReference type="GO" id="GO:0015473">
    <property type="term" value="F:fimbrial usher porin activity"/>
    <property type="evidence" value="ECO:0007669"/>
    <property type="project" value="InterPro"/>
</dbReference>
<dbReference type="GO" id="GO:0009279">
    <property type="term" value="C:cell outer membrane"/>
    <property type="evidence" value="ECO:0007669"/>
    <property type="project" value="UniProtKB-SubCell"/>
</dbReference>
<dbReference type="FunFam" id="2.60.40.2610:FF:000001">
    <property type="entry name" value="Outer membrane fimbrial usher protein"/>
    <property type="match status" value="1"/>
</dbReference>
<evidence type="ECO:0000256" key="9">
    <source>
        <dbReference type="ARBA" id="ARBA00023237"/>
    </source>
</evidence>
<dbReference type="Proteomes" id="UP000752172">
    <property type="component" value="Unassembled WGS sequence"/>
</dbReference>
<dbReference type="PANTHER" id="PTHR30451">
    <property type="entry name" value="OUTER MEMBRANE USHER PROTEIN"/>
    <property type="match status" value="1"/>
</dbReference>
<evidence type="ECO:0000256" key="2">
    <source>
        <dbReference type="ARBA" id="ARBA00008064"/>
    </source>
</evidence>
<dbReference type="InterPro" id="IPR000015">
    <property type="entry name" value="Fimb_usher"/>
</dbReference>
<dbReference type="Pfam" id="PF13954">
    <property type="entry name" value="PapC_N"/>
    <property type="match status" value="1"/>
</dbReference>
<keyword evidence="4" id="KW-1134">Transmembrane beta strand</keyword>
<evidence type="ECO:0000256" key="6">
    <source>
        <dbReference type="ARBA" id="ARBA00022692"/>
    </source>
</evidence>
<dbReference type="PROSITE" id="PS01151">
    <property type="entry name" value="FIMBRIAL_USHER"/>
    <property type="match status" value="1"/>
</dbReference>
<reference evidence="13" key="1">
    <citation type="journal article" date="2021" name="PeerJ">
        <title>Extensive microbial diversity within the chicken gut microbiome revealed by metagenomics and culture.</title>
        <authorList>
            <person name="Gilroy R."/>
            <person name="Ravi A."/>
            <person name="Getino M."/>
            <person name="Pursley I."/>
            <person name="Horton D.L."/>
            <person name="Alikhan N.F."/>
            <person name="Baker D."/>
            <person name="Gharbi K."/>
            <person name="Hall N."/>
            <person name="Watson M."/>
            <person name="Adriaenssens E.M."/>
            <person name="Foster-Nyarko E."/>
            <person name="Jarju S."/>
            <person name="Secka A."/>
            <person name="Antonio M."/>
            <person name="Oren A."/>
            <person name="Chaudhuri R.R."/>
            <person name="La Ragione R."/>
            <person name="Hildebrand F."/>
            <person name="Pallen M.J."/>
        </authorList>
    </citation>
    <scope>NUCLEOTIDE SEQUENCE</scope>
    <source>
        <strain evidence="13">ChiSjej2B20-17149</strain>
    </source>
</reference>
<evidence type="ECO:0000256" key="4">
    <source>
        <dbReference type="ARBA" id="ARBA00022452"/>
    </source>
</evidence>
<evidence type="ECO:0000256" key="10">
    <source>
        <dbReference type="RuleBase" id="RU003884"/>
    </source>
</evidence>